<keyword evidence="6" id="KW-1185">Reference proteome</keyword>
<dbReference type="InterPro" id="IPR050469">
    <property type="entry name" value="Diguanylate_Cyclase"/>
</dbReference>
<dbReference type="PANTHER" id="PTHR45138">
    <property type="entry name" value="REGULATORY COMPONENTS OF SENSORY TRANSDUCTION SYSTEM"/>
    <property type="match status" value="1"/>
</dbReference>
<evidence type="ECO:0000256" key="2">
    <source>
        <dbReference type="ARBA" id="ARBA00034247"/>
    </source>
</evidence>
<dbReference type="EMBL" id="JACHLP010000001">
    <property type="protein sequence ID" value="MBB4842226.1"/>
    <property type="molecule type" value="Genomic_DNA"/>
</dbReference>
<dbReference type="SUPFAM" id="SSF55073">
    <property type="entry name" value="Nucleotide cyclase"/>
    <property type="match status" value="1"/>
</dbReference>
<dbReference type="GO" id="GO:0052621">
    <property type="term" value="F:diguanylate cyclase activity"/>
    <property type="evidence" value="ECO:0007669"/>
    <property type="project" value="UniProtKB-EC"/>
</dbReference>
<dbReference type="Proteomes" id="UP000562027">
    <property type="component" value="Unassembled WGS sequence"/>
</dbReference>
<dbReference type="InterPro" id="IPR043128">
    <property type="entry name" value="Rev_trsase/Diguanyl_cyclase"/>
</dbReference>
<protein>
    <recommendedName>
        <fullName evidence="1">diguanylate cyclase</fullName>
        <ecNumber evidence="1">2.7.7.65</ecNumber>
    </recommendedName>
</protein>
<dbReference type="RefSeq" id="WP_184296242.1">
    <property type="nucleotide sequence ID" value="NZ_JACHLP010000001.1"/>
</dbReference>
<feature type="transmembrane region" description="Helical" evidence="3">
    <location>
        <begin position="149"/>
        <end position="169"/>
    </location>
</feature>
<feature type="transmembrane region" description="Helical" evidence="3">
    <location>
        <begin position="35"/>
        <end position="57"/>
    </location>
</feature>
<feature type="transmembrane region" description="Helical" evidence="3">
    <location>
        <begin position="63"/>
        <end position="84"/>
    </location>
</feature>
<evidence type="ECO:0000256" key="3">
    <source>
        <dbReference type="SAM" id="Phobius"/>
    </source>
</evidence>
<sequence>MSSTAGHGRINKASAAGPALDPLLLELTRRLADRVLLSNFSSVLGYGLQAYLALGLLPRTQVWGWLGLMLLLEVGNSLVAWWGRSVLRHPERKRRYLRLQSLGLLLLGSCWGVSALALALPGEILPYVLNVFVLVVVGAFSIHNLCLYLPALAGFNLGLLLPVALSGFWQAQLHAGLVITAALFSYLVVLLYGLGANRAIRREIKARFAMQALTEELIGKNRDLTQAYRLIEEQAAQDPLTHCLNRRALRQRFQQLQERRRSEDVFLGALMIDVDHFKAINDRYGHAAGDQALLTLVARIKEQLRAADLLARWGGEEFLCLVFGGEGEHLPRVAERIRAAVGMLPLKFEGEDIRITVSIGLASLAEGEDFEALVRRADAAVYRAKKGGRNRVCR</sequence>
<dbReference type="AlphaFoldDB" id="A0A840L2R7"/>
<dbReference type="CDD" id="cd01949">
    <property type="entry name" value="GGDEF"/>
    <property type="match status" value="1"/>
</dbReference>
<dbReference type="Gene3D" id="3.30.70.270">
    <property type="match status" value="1"/>
</dbReference>
<dbReference type="PANTHER" id="PTHR45138:SF9">
    <property type="entry name" value="DIGUANYLATE CYCLASE DGCM-RELATED"/>
    <property type="match status" value="1"/>
</dbReference>
<dbReference type="InterPro" id="IPR000160">
    <property type="entry name" value="GGDEF_dom"/>
</dbReference>
<comment type="caution">
    <text evidence="5">The sequence shown here is derived from an EMBL/GenBank/DDBJ whole genome shotgun (WGS) entry which is preliminary data.</text>
</comment>
<keyword evidence="3" id="KW-0472">Membrane</keyword>
<accession>A0A840L2R7</accession>
<feature type="transmembrane region" description="Helical" evidence="3">
    <location>
        <begin position="175"/>
        <end position="195"/>
    </location>
</feature>
<dbReference type="InterPro" id="IPR029787">
    <property type="entry name" value="Nucleotide_cyclase"/>
</dbReference>
<gene>
    <name evidence="5" type="ORF">HNP55_000721</name>
</gene>
<reference evidence="5 6" key="1">
    <citation type="submission" date="2020-08" db="EMBL/GenBank/DDBJ databases">
        <title>Functional genomics of gut bacteria from endangered species of beetles.</title>
        <authorList>
            <person name="Carlos-Shanley C."/>
        </authorList>
    </citation>
    <scope>NUCLEOTIDE SEQUENCE [LARGE SCALE GENOMIC DNA]</scope>
    <source>
        <strain evidence="5 6">S00239</strain>
    </source>
</reference>
<dbReference type="NCBIfam" id="TIGR00254">
    <property type="entry name" value="GGDEF"/>
    <property type="match status" value="1"/>
</dbReference>
<keyword evidence="3" id="KW-1133">Transmembrane helix</keyword>
<organism evidence="5 6">
    <name type="scientific">Roseateles oligotrophus</name>
    <dbReference type="NCBI Taxonomy" id="1769250"/>
    <lineage>
        <taxon>Bacteria</taxon>
        <taxon>Pseudomonadati</taxon>
        <taxon>Pseudomonadota</taxon>
        <taxon>Betaproteobacteria</taxon>
        <taxon>Burkholderiales</taxon>
        <taxon>Sphaerotilaceae</taxon>
        <taxon>Roseateles</taxon>
    </lineage>
</organism>
<name>A0A840L2R7_9BURK</name>
<evidence type="ECO:0000259" key="4">
    <source>
        <dbReference type="PROSITE" id="PS50887"/>
    </source>
</evidence>
<proteinExistence type="predicted"/>
<dbReference type="Pfam" id="PF00990">
    <property type="entry name" value="GGDEF"/>
    <property type="match status" value="1"/>
</dbReference>
<evidence type="ECO:0000313" key="6">
    <source>
        <dbReference type="Proteomes" id="UP000562027"/>
    </source>
</evidence>
<comment type="catalytic activity">
    <reaction evidence="2">
        <text>2 GTP = 3',3'-c-di-GMP + 2 diphosphate</text>
        <dbReference type="Rhea" id="RHEA:24898"/>
        <dbReference type="ChEBI" id="CHEBI:33019"/>
        <dbReference type="ChEBI" id="CHEBI:37565"/>
        <dbReference type="ChEBI" id="CHEBI:58805"/>
        <dbReference type="EC" id="2.7.7.65"/>
    </reaction>
</comment>
<dbReference type="FunFam" id="3.30.70.270:FF:000001">
    <property type="entry name" value="Diguanylate cyclase domain protein"/>
    <property type="match status" value="1"/>
</dbReference>
<evidence type="ECO:0000256" key="1">
    <source>
        <dbReference type="ARBA" id="ARBA00012528"/>
    </source>
</evidence>
<feature type="transmembrane region" description="Helical" evidence="3">
    <location>
        <begin position="124"/>
        <end position="142"/>
    </location>
</feature>
<evidence type="ECO:0000313" key="5">
    <source>
        <dbReference type="EMBL" id="MBB4842226.1"/>
    </source>
</evidence>
<dbReference type="EC" id="2.7.7.65" evidence="1"/>
<dbReference type="SMART" id="SM00267">
    <property type="entry name" value="GGDEF"/>
    <property type="match status" value="1"/>
</dbReference>
<dbReference type="PROSITE" id="PS50887">
    <property type="entry name" value="GGDEF"/>
    <property type="match status" value="1"/>
</dbReference>
<keyword evidence="3" id="KW-0812">Transmembrane</keyword>
<feature type="transmembrane region" description="Helical" evidence="3">
    <location>
        <begin position="96"/>
        <end position="118"/>
    </location>
</feature>
<feature type="domain" description="GGDEF" evidence="4">
    <location>
        <begin position="265"/>
        <end position="394"/>
    </location>
</feature>